<feature type="compositionally biased region" description="Low complexity" evidence="1">
    <location>
        <begin position="11"/>
        <end position="22"/>
    </location>
</feature>
<dbReference type="Proteomes" id="UP000765509">
    <property type="component" value="Unassembled WGS sequence"/>
</dbReference>
<sequence length="109" mass="12169">MNPNRSEINYSIQSSGSGPGISNHKSKRQECQPRGEEEIDGARAPKRRRSRNIPVSGKELVYGNKEAGVETSSKLVDRDNELKYSSEEALGAKKDTKAPARMYSNFLQR</sequence>
<organism evidence="2 3">
    <name type="scientific">Austropuccinia psidii MF-1</name>
    <dbReference type="NCBI Taxonomy" id="1389203"/>
    <lineage>
        <taxon>Eukaryota</taxon>
        <taxon>Fungi</taxon>
        <taxon>Dikarya</taxon>
        <taxon>Basidiomycota</taxon>
        <taxon>Pucciniomycotina</taxon>
        <taxon>Pucciniomycetes</taxon>
        <taxon>Pucciniales</taxon>
        <taxon>Sphaerophragmiaceae</taxon>
        <taxon>Austropuccinia</taxon>
    </lineage>
</organism>
<accession>A0A9Q3GEC0</accession>
<comment type="caution">
    <text evidence="2">The sequence shown here is derived from an EMBL/GenBank/DDBJ whole genome shotgun (WGS) entry which is preliminary data.</text>
</comment>
<dbReference type="EMBL" id="AVOT02000660">
    <property type="protein sequence ID" value="MBW0463931.1"/>
    <property type="molecule type" value="Genomic_DNA"/>
</dbReference>
<evidence type="ECO:0000313" key="3">
    <source>
        <dbReference type="Proteomes" id="UP000765509"/>
    </source>
</evidence>
<proteinExistence type="predicted"/>
<feature type="compositionally biased region" description="Polar residues" evidence="1">
    <location>
        <begin position="1"/>
        <end position="10"/>
    </location>
</feature>
<protein>
    <submittedName>
        <fullName evidence="2">Uncharacterized protein</fullName>
    </submittedName>
</protein>
<evidence type="ECO:0000256" key="1">
    <source>
        <dbReference type="SAM" id="MobiDB-lite"/>
    </source>
</evidence>
<feature type="region of interest" description="Disordered" evidence="1">
    <location>
        <begin position="1"/>
        <end position="58"/>
    </location>
</feature>
<gene>
    <name evidence="2" type="ORF">O181_003646</name>
</gene>
<evidence type="ECO:0000313" key="2">
    <source>
        <dbReference type="EMBL" id="MBW0463931.1"/>
    </source>
</evidence>
<feature type="compositionally biased region" description="Basic and acidic residues" evidence="1">
    <location>
        <begin position="28"/>
        <end position="43"/>
    </location>
</feature>
<name>A0A9Q3GEC0_9BASI</name>
<keyword evidence="3" id="KW-1185">Reference proteome</keyword>
<dbReference type="AlphaFoldDB" id="A0A9Q3GEC0"/>
<reference evidence="2" key="1">
    <citation type="submission" date="2021-03" db="EMBL/GenBank/DDBJ databases">
        <title>Draft genome sequence of rust myrtle Austropuccinia psidii MF-1, a brazilian biotype.</title>
        <authorList>
            <person name="Quecine M.C."/>
            <person name="Pachon D.M.R."/>
            <person name="Bonatelli M.L."/>
            <person name="Correr F.H."/>
            <person name="Franceschini L.M."/>
            <person name="Leite T.F."/>
            <person name="Margarido G.R.A."/>
            <person name="Almeida C.A."/>
            <person name="Ferrarezi J.A."/>
            <person name="Labate C.A."/>
        </authorList>
    </citation>
    <scope>NUCLEOTIDE SEQUENCE</scope>
    <source>
        <strain evidence="2">MF-1</strain>
    </source>
</reference>